<keyword evidence="6" id="KW-0406">Ion transport</keyword>
<evidence type="ECO:0000256" key="5">
    <source>
        <dbReference type="ARBA" id="ARBA00022989"/>
    </source>
</evidence>
<evidence type="ECO:0000313" key="10">
    <source>
        <dbReference type="Proteomes" id="UP001431963"/>
    </source>
</evidence>
<evidence type="ECO:0000256" key="4">
    <source>
        <dbReference type="ARBA" id="ARBA00022692"/>
    </source>
</evidence>
<keyword evidence="7 8" id="KW-0472">Membrane</keyword>
<feature type="transmembrane region" description="Helical" evidence="8">
    <location>
        <begin position="73"/>
        <end position="93"/>
    </location>
</feature>
<feature type="transmembrane region" description="Helical" evidence="8">
    <location>
        <begin position="344"/>
        <end position="368"/>
    </location>
</feature>
<dbReference type="RefSeq" id="WP_335418795.1">
    <property type="nucleotide sequence ID" value="NZ_JBALHR010000001.1"/>
</dbReference>
<feature type="transmembrane region" description="Helical" evidence="8">
    <location>
        <begin position="279"/>
        <end position="298"/>
    </location>
</feature>
<evidence type="ECO:0000313" key="9">
    <source>
        <dbReference type="EMBL" id="MEH7826925.1"/>
    </source>
</evidence>
<gene>
    <name evidence="9" type="ORF">V6590_02065</name>
</gene>
<dbReference type="EMBL" id="JBALHR010000001">
    <property type="protein sequence ID" value="MEH7826925.1"/>
    <property type="molecule type" value="Genomic_DNA"/>
</dbReference>
<dbReference type="Pfam" id="PF02386">
    <property type="entry name" value="TrkH"/>
    <property type="match status" value="1"/>
</dbReference>
<keyword evidence="5 8" id="KW-1133">Transmembrane helix</keyword>
<feature type="transmembrane region" description="Helical" evidence="8">
    <location>
        <begin position="187"/>
        <end position="207"/>
    </location>
</feature>
<accession>A0ABU8BQE2</accession>
<evidence type="ECO:0000256" key="7">
    <source>
        <dbReference type="ARBA" id="ARBA00023136"/>
    </source>
</evidence>
<keyword evidence="10" id="KW-1185">Reference proteome</keyword>
<feature type="transmembrane region" description="Helical" evidence="8">
    <location>
        <begin position="410"/>
        <end position="432"/>
    </location>
</feature>
<keyword evidence="4 8" id="KW-0812">Transmembrane</keyword>
<name>A0ABU8BQE2_9RHOB</name>
<feature type="transmembrane region" description="Helical" evidence="8">
    <location>
        <begin position="40"/>
        <end position="61"/>
    </location>
</feature>
<keyword evidence="2" id="KW-0813">Transport</keyword>
<evidence type="ECO:0000256" key="1">
    <source>
        <dbReference type="ARBA" id="ARBA00004651"/>
    </source>
</evidence>
<dbReference type="InterPro" id="IPR003445">
    <property type="entry name" value="Cat_transpt"/>
</dbReference>
<dbReference type="Proteomes" id="UP001431963">
    <property type="component" value="Unassembled WGS sequence"/>
</dbReference>
<protein>
    <submittedName>
        <fullName evidence="9">Potassium transporter TrkG</fullName>
    </submittedName>
</protein>
<dbReference type="PANTHER" id="PTHR32024">
    <property type="entry name" value="TRK SYSTEM POTASSIUM UPTAKE PROTEIN TRKG-RELATED"/>
    <property type="match status" value="1"/>
</dbReference>
<evidence type="ECO:0000256" key="6">
    <source>
        <dbReference type="ARBA" id="ARBA00023065"/>
    </source>
</evidence>
<feature type="transmembrane region" description="Helical" evidence="8">
    <location>
        <begin position="129"/>
        <end position="151"/>
    </location>
</feature>
<comment type="subcellular location">
    <subcellularLocation>
        <location evidence="1">Cell membrane</location>
        <topology evidence="1">Multi-pass membrane protein</topology>
    </subcellularLocation>
</comment>
<organism evidence="9 10">
    <name type="scientific">Gemmobacter denitrificans</name>
    <dbReference type="NCBI Taxonomy" id="3123040"/>
    <lineage>
        <taxon>Bacteria</taxon>
        <taxon>Pseudomonadati</taxon>
        <taxon>Pseudomonadota</taxon>
        <taxon>Alphaproteobacteria</taxon>
        <taxon>Rhodobacterales</taxon>
        <taxon>Paracoccaceae</taxon>
        <taxon>Gemmobacter</taxon>
    </lineage>
</organism>
<evidence type="ECO:0000256" key="2">
    <source>
        <dbReference type="ARBA" id="ARBA00022448"/>
    </source>
</evidence>
<proteinExistence type="predicted"/>
<keyword evidence="3" id="KW-1003">Cell membrane</keyword>
<evidence type="ECO:0000256" key="3">
    <source>
        <dbReference type="ARBA" id="ARBA00022475"/>
    </source>
</evidence>
<evidence type="ECO:0000256" key="8">
    <source>
        <dbReference type="SAM" id="Phobius"/>
    </source>
</evidence>
<dbReference type="PANTHER" id="PTHR32024:SF3">
    <property type="entry name" value="TRK SYSTEM POTASSIUM UPTAKE PROTEIN"/>
    <property type="match status" value="1"/>
</dbReference>
<feature type="transmembrane region" description="Helical" evidence="8">
    <location>
        <begin position="310"/>
        <end position="332"/>
    </location>
</feature>
<sequence>MALNRFSDLPLLVLLMAAAALAMLVPGLHAYALRDHDVGRPFLYGAVMLMIFTAMVGLAVVNRPRKGRNHLVSLVSTYAVLPLLLAVPFHQVLQDTRFLNAWFEMLSSFTTTGATLYDAPGRLPPSLHLWRMLVGWLGGFFILVMGVAVLMPLHLGGMEIMVPRRSASDQTRQIARLADPGEREMRLALLLGPAYLGFTMALWMLLVMAGEDGFRALALAMATISTSGILPVGAEPASVGSEVLIAGFLALAVTRRAFPGDMFADRSRPPLQDPEVRMALGLVAAVTAVLFLRHWVGAIDQAGTPSLGHLLHALWGTAFTALSFLTTTGFVATEWDMARHWSGLGNPGLILMGLAVIGGGVATTAGGVKLLRVYALYRLGERELERLVHPHSVGGGGAQQRYLRGQGAQLAWVFFMLFAMSIGGVVAALTLLGQGFDRALVLAIAALSNTGPIATHAGDLPVRFAELGDLAKMVLGGAMVLGRVEVLAVLALANPAAWRAP</sequence>
<comment type="caution">
    <text evidence="9">The sequence shown here is derived from an EMBL/GenBank/DDBJ whole genome shotgun (WGS) entry which is preliminary data.</text>
</comment>
<reference evidence="9" key="1">
    <citation type="submission" date="2024-02" db="EMBL/GenBank/DDBJ databases">
        <title>Genome sequences of strain Gemmobacter sp. JM10B15.</title>
        <authorList>
            <person name="Zhang M."/>
        </authorList>
    </citation>
    <scope>NUCLEOTIDE SEQUENCE</scope>
    <source>
        <strain evidence="9">JM10B15</strain>
    </source>
</reference>